<keyword evidence="2" id="KW-0472">Membrane</keyword>
<evidence type="ECO:0008006" key="5">
    <source>
        <dbReference type="Google" id="ProtNLM"/>
    </source>
</evidence>
<organism evidence="3 4">
    <name type="scientific">Stylosanthes scabra</name>
    <dbReference type="NCBI Taxonomy" id="79078"/>
    <lineage>
        <taxon>Eukaryota</taxon>
        <taxon>Viridiplantae</taxon>
        <taxon>Streptophyta</taxon>
        <taxon>Embryophyta</taxon>
        <taxon>Tracheophyta</taxon>
        <taxon>Spermatophyta</taxon>
        <taxon>Magnoliopsida</taxon>
        <taxon>eudicotyledons</taxon>
        <taxon>Gunneridae</taxon>
        <taxon>Pentapetalae</taxon>
        <taxon>rosids</taxon>
        <taxon>fabids</taxon>
        <taxon>Fabales</taxon>
        <taxon>Fabaceae</taxon>
        <taxon>Papilionoideae</taxon>
        <taxon>50 kb inversion clade</taxon>
        <taxon>dalbergioids sensu lato</taxon>
        <taxon>Dalbergieae</taxon>
        <taxon>Pterocarpus clade</taxon>
        <taxon>Stylosanthes</taxon>
    </lineage>
</organism>
<feature type="region of interest" description="Disordered" evidence="1">
    <location>
        <begin position="22"/>
        <end position="41"/>
    </location>
</feature>
<proteinExistence type="predicted"/>
<keyword evidence="2" id="KW-0812">Transmembrane</keyword>
<name>A0ABU6SBK0_9FABA</name>
<dbReference type="Proteomes" id="UP001341840">
    <property type="component" value="Unassembled WGS sequence"/>
</dbReference>
<comment type="caution">
    <text evidence="3">The sequence shown here is derived from an EMBL/GenBank/DDBJ whole genome shotgun (WGS) entry which is preliminary data.</text>
</comment>
<evidence type="ECO:0000313" key="3">
    <source>
        <dbReference type="EMBL" id="MED6133825.1"/>
    </source>
</evidence>
<evidence type="ECO:0000256" key="2">
    <source>
        <dbReference type="SAM" id="Phobius"/>
    </source>
</evidence>
<protein>
    <recommendedName>
        <fullName evidence="5">Transmembrane protein</fullName>
    </recommendedName>
</protein>
<evidence type="ECO:0000256" key="1">
    <source>
        <dbReference type="SAM" id="MobiDB-lite"/>
    </source>
</evidence>
<sequence>MAMEDRDSRLHGGEKGLVAESYSVSTSGGNSGSSGGGPSRKMRLLNVMQTRGAAKCKYFEWLDEYVDCFQRNKGGNSKIAPDPIERIEERIASLETMVMNECNKRARDNGGKFRGTIIFLLGVVVAFCWSTLFIPSK</sequence>
<feature type="compositionally biased region" description="Gly residues" evidence="1">
    <location>
        <begin position="29"/>
        <end position="38"/>
    </location>
</feature>
<dbReference type="EMBL" id="JASCZI010060553">
    <property type="protein sequence ID" value="MED6133825.1"/>
    <property type="molecule type" value="Genomic_DNA"/>
</dbReference>
<reference evidence="3 4" key="1">
    <citation type="journal article" date="2023" name="Plants (Basel)">
        <title>Bridging the Gap: Combining Genomics and Transcriptomics Approaches to Understand Stylosanthes scabra, an Orphan Legume from the Brazilian Caatinga.</title>
        <authorList>
            <person name="Ferreira-Neto J.R.C."/>
            <person name="da Silva M.D."/>
            <person name="Binneck E."/>
            <person name="de Melo N.F."/>
            <person name="da Silva R.H."/>
            <person name="de Melo A.L.T.M."/>
            <person name="Pandolfi V."/>
            <person name="Bustamante F.O."/>
            <person name="Brasileiro-Vidal A.C."/>
            <person name="Benko-Iseppon A.M."/>
        </authorList>
    </citation>
    <scope>NUCLEOTIDE SEQUENCE [LARGE SCALE GENOMIC DNA]</scope>
    <source>
        <tissue evidence="3">Leaves</tissue>
    </source>
</reference>
<gene>
    <name evidence="3" type="ORF">PIB30_031836</name>
</gene>
<keyword evidence="4" id="KW-1185">Reference proteome</keyword>
<keyword evidence="2" id="KW-1133">Transmembrane helix</keyword>
<feature type="transmembrane region" description="Helical" evidence="2">
    <location>
        <begin position="113"/>
        <end position="134"/>
    </location>
</feature>
<accession>A0ABU6SBK0</accession>
<evidence type="ECO:0000313" key="4">
    <source>
        <dbReference type="Proteomes" id="UP001341840"/>
    </source>
</evidence>